<dbReference type="InterPro" id="IPR051792">
    <property type="entry name" value="GGT_bact"/>
</dbReference>
<name>A0A382QC95_9ZZZZ</name>
<feature type="non-terminal residue" evidence="1">
    <location>
        <position position="96"/>
    </location>
</feature>
<reference evidence="1" key="1">
    <citation type="submission" date="2018-05" db="EMBL/GenBank/DDBJ databases">
        <authorList>
            <person name="Lanie J.A."/>
            <person name="Ng W.-L."/>
            <person name="Kazmierczak K.M."/>
            <person name="Andrzejewski T.M."/>
            <person name="Davidsen T.M."/>
            <person name="Wayne K.J."/>
            <person name="Tettelin H."/>
            <person name="Glass J.I."/>
            <person name="Rusch D."/>
            <person name="Podicherti R."/>
            <person name="Tsui H.-C.T."/>
            <person name="Winkler M.E."/>
        </authorList>
    </citation>
    <scope>NUCLEOTIDE SEQUENCE</scope>
</reference>
<dbReference type="PANTHER" id="PTHR43199:SF1">
    <property type="entry name" value="GLUTATHIONE HYDROLASE PROENZYME"/>
    <property type="match status" value="1"/>
</dbReference>
<sequence length="96" mass="9619">MLNRVVIPLLLVLPPAQAAERTGAAVTVHPLATTAAQKVFQQGGNAVDAAVAAALTLGVVDGFNSGIGGGCFMLIRKPDGSLVAIDGRETAPLKAS</sequence>
<dbReference type="EMBL" id="UINC01113518">
    <property type="protein sequence ID" value="SVC83184.1"/>
    <property type="molecule type" value="Genomic_DNA"/>
</dbReference>
<accession>A0A382QC95</accession>
<evidence type="ECO:0008006" key="2">
    <source>
        <dbReference type="Google" id="ProtNLM"/>
    </source>
</evidence>
<dbReference type="PANTHER" id="PTHR43199">
    <property type="entry name" value="GLUTATHIONE HYDROLASE"/>
    <property type="match status" value="1"/>
</dbReference>
<dbReference type="Pfam" id="PF01019">
    <property type="entry name" value="G_glu_transpept"/>
    <property type="match status" value="1"/>
</dbReference>
<evidence type="ECO:0000313" key="1">
    <source>
        <dbReference type="EMBL" id="SVC83184.1"/>
    </source>
</evidence>
<proteinExistence type="predicted"/>
<protein>
    <recommendedName>
        <fullName evidence="2">Gamma-glutamyltransferase</fullName>
    </recommendedName>
</protein>
<dbReference type="InterPro" id="IPR029055">
    <property type="entry name" value="Ntn_hydrolases_N"/>
</dbReference>
<gene>
    <name evidence="1" type="ORF">METZ01_LOCUS336038</name>
</gene>
<dbReference type="SUPFAM" id="SSF56235">
    <property type="entry name" value="N-terminal nucleophile aminohydrolases (Ntn hydrolases)"/>
    <property type="match status" value="1"/>
</dbReference>
<organism evidence="1">
    <name type="scientific">marine metagenome</name>
    <dbReference type="NCBI Taxonomy" id="408172"/>
    <lineage>
        <taxon>unclassified sequences</taxon>
        <taxon>metagenomes</taxon>
        <taxon>ecological metagenomes</taxon>
    </lineage>
</organism>
<dbReference type="AlphaFoldDB" id="A0A382QC95"/>